<sequence>MTSTGQHCPSCSPYSFALDGFFKLSRCLSGSRLLALKRDEQPLRCLSVAAVSPFQDRDVCRRRASLQPESCYTCFASSVDARLSMRSKLAAARKLPTCSLPKLDGKYRQPPQR</sequence>
<accession>A0A813JVW8</accession>
<evidence type="ECO:0000313" key="1">
    <source>
        <dbReference type="EMBL" id="CAE8685532.1"/>
    </source>
</evidence>
<dbReference type="AlphaFoldDB" id="A0A813JVW8"/>
<gene>
    <name evidence="1" type="ORF">PGLA2088_LOCUS24508</name>
</gene>
<protein>
    <submittedName>
        <fullName evidence="1">Uncharacterized protein</fullName>
    </submittedName>
</protein>
<proteinExistence type="predicted"/>
<dbReference type="Proteomes" id="UP000626109">
    <property type="component" value="Unassembled WGS sequence"/>
</dbReference>
<organism evidence="1 2">
    <name type="scientific">Polarella glacialis</name>
    <name type="common">Dinoflagellate</name>
    <dbReference type="NCBI Taxonomy" id="89957"/>
    <lineage>
        <taxon>Eukaryota</taxon>
        <taxon>Sar</taxon>
        <taxon>Alveolata</taxon>
        <taxon>Dinophyceae</taxon>
        <taxon>Suessiales</taxon>
        <taxon>Suessiaceae</taxon>
        <taxon>Polarella</taxon>
    </lineage>
</organism>
<reference evidence="1" key="1">
    <citation type="submission" date="2021-02" db="EMBL/GenBank/DDBJ databases">
        <authorList>
            <person name="Dougan E. K."/>
            <person name="Rhodes N."/>
            <person name="Thang M."/>
            <person name="Chan C."/>
        </authorList>
    </citation>
    <scope>NUCLEOTIDE SEQUENCE</scope>
</reference>
<comment type="caution">
    <text evidence="1">The sequence shown here is derived from an EMBL/GenBank/DDBJ whole genome shotgun (WGS) entry which is preliminary data.</text>
</comment>
<dbReference type="EMBL" id="CAJNNW010026458">
    <property type="protein sequence ID" value="CAE8685532.1"/>
    <property type="molecule type" value="Genomic_DNA"/>
</dbReference>
<name>A0A813JVW8_POLGL</name>
<evidence type="ECO:0000313" key="2">
    <source>
        <dbReference type="Proteomes" id="UP000626109"/>
    </source>
</evidence>